<keyword evidence="1" id="KW-0472">Membrane</keyword>
<reference evidence="2 3" key="1">
    <citation type="journal article" date="2020" name="Int. J. Syst. Evol. Microbiol.">
        <title>Novel acetic acid bacteria from cider fermentations: Acetobacter conturbans sp. nov. and Acetobacter fallax sp. nov.</title>
        <authorList>
            <person name="Sombolestani A.S."/>
            <person name="Cleenwerck I."/>
            <person name="Cnockaert M."/>
            <person name="Borremans W."/>
            <person name="Wieme A.D."/>
            <person name="De Vuyst L."/>
            <person name="Vandamme P."/>
        </authorList>
    </citation>
    <scope>NUCLEOTIDE SEQUENCE [LARGE SCALE GENOMIC DNA]</scope>
    <source>
        <strain evidence="2 3">LMG 1627</strain>
    </source>
</reference>
<dbReference type="InterPro" id="IPR021762">
    <property type="entry name" value="DUF3325"/>
</dbReference>
<name>A0ABX0K7X3_9PROT</name>
<protein>
    <submittedName>
        <fullName evidence="2">DUF3325 family protein</fullName>
    </submittedName>
</protein>
<proteinExistence type="predicted"/>
<comment type="caution">
    <text evidence="2">The sequence shown here is derived from an EMBL/GenBank/DDBJ whole genome shotgun (WGS) entry which is preliminary data.</text>
</comment>
<keyword evidence="1" id="KW-1133">Transmembrane helix</keyword>
<dbReference type="RefSeq" id="WP_173570833.1">
    <property type="nucleotide sequence ID" value="NZ_WOSY01000013.1"/>
</dbReference>
<accession>A0ABX0K7X3</accession>
<dbReference type="Pfam" id="PF11804">
    <property type="entry name" value="DUF3325"/>
    <property type="match status" value="1"/>
</dbReference>
<evidence type="ECO:0000256" key="1">
    <source>
        <dbReference type="SAM" id="Phobius"/>
    </source>
</evidence>
<dbReference type="Proteomes" id="UP000631653">
    <property type="component" value="Unassembled WGS sequence"/>
</dbReference>
<dbReference type="EMBL" id="WOSY01000013">
    <property type="protein sequence ID" value="NHN89499.1"/>
    <property type="molecule type" value="Genomic_DNA"/>
</dbReference>
<keyword evidence="1" id="KW-0812">Transmembrane</keyword>
<organism evidence="2 3">
    <name type="scientific">Acetobacter conturbans</name>
    <dbReference type="NCBI Taxonomy" id="1737472"/>
    <lineage>
        <taxon>Bacteria</taxon>
        <taxon>Pseudomonadati</taxon>
        <taxon>Pseudomonadota</taxon>
        <taxon>Alphaproteobacteria</taxon>
        <taxon>Acetobacterales</taxon>
        <taxon>Acetobacteraceae</taxon>
        <taxon>Acetobacter</taxon>
    </lineage>
</organism>
<feature type="transmembrane region" description="Helical" evidence="1">
    <location>
        <begin position="71"/>
        <end position="93"/>
    </location>
</feature>
<evidence type="ECO:0000313" key="2">
    <source>
        <dbReference type="EMBL" id="NHN89499.1"/>
    </source>
</evidence>
<keyword evidence="3" id="KW-1185">Reference proteome</keyword>
<gene>
    <name evidence="2" type="ORF">GOB81_12830</name>
</gene>
<evidence type="ECO:0000313" key="3">
    <source>
        <dbReference type="Proteomes" id="UP000631653"/>
    </source>
</evidence>
<sequence length="124" mass="13368">MMSAFLFCTFLGLLLFLAFALLALTQFPHRRVTGTAELLPRRVTQVRLLAGLLLVVTLGLAIWNEGGGFGFLLWASLLSLTACAVAFVLGWWAGLLVPLARVMLNPHPLLAVVSLLPGSGRQPD</sequence>
<feature type="transmembrane region" description="Helical" evidence="1">
    <location>
        <begin position="46"/>
        <end position="64"/>
    </location>
</feature>